<dbReference type="SUPFAM" id="SSF53474">
    <property type="entry name" value="alpha/beta-Hydrolases"/>
    <property type="match status" value="1"/>
</dbReference>
<dbReference type="Gene3D" id="3.40.50.1820">
    <property type="entry name" value="alpha/beta hydrolase"/>
    <property type="match status" value="1"/>
</dbReference>
<dbReference type="Pfam" id="PF06821">
    <property type="entry name" value="Ser_hydrolase"/>
    <property type="match status" value="1"/>
</dbReference>
<proteinExistence type="predicted"/>
<dbReference type="PANTHER" id="PTHR15394:SF3">
    <property type="entry name" value="SERINE HYDROLASE RBBP9"/>
    <property type="match status" value="1"/>
</dbReference>
<gene>
    <name evidence="1" type="ORF">COU12_01985</name>
</gene>
<dbReference type="AlphaFoldDB" id="A0A2M6WFS1"/>
<evidence type="ECO:0000313" key="2">
    <source>
        <dbReference type="Proteomes" id="UP000229530"/>
    </source>
</evidence>
<dbReference type="InterPro" id="IPR029058">
    <property type="entry name" value="AB_hydrolase_fold"/>
</dbReference>
<name>A0A2M6WFS1_9BACT</name>
<reference evidence="2" key="1">
    <citation type="submission" date="2017-09" db="EMBL/GenBank/DDBJ databases">
        <title>Depth-based differentiation of microbial function through sediment-hosted aquifers and enrichment of novel symbionts in the deep terrestrial subsurface.</title>
        <authorList>
            <person name="Probst A.J."/>
            <person name="Ladd B."/>
            <person name="Jarett J.K."/>
            <person name="Geller-Mcgrath D.E."/>
            <person name="Sieber C.M.K."/>
            <person name="Emerson J.B."/>
            <person name="Anantharaman K."/>
            <person name="Thomas B.C."/>
            <person name="Malmstrom R."/>
            <person name="Stieglmeier M."/>
            <person name="Klingl A."/>
            <person name="Woyke T."/>
            <person name="Ryan C.M."/>
            <person name="Banfield J.F."/>
        </authorList>
    </citation>
    <scope>NUCLEOTIDE SEQUENCE [LARGE SCALE GENOMIC DNA]</scope>
</reference>
<dbReference type="PANTHER" id="PTHR15394">
    <property type="entry name" value="SERINE HYDROLASE RBBP9"/>
    <property type="match status" value="1"/>
</dbReference>
<organism evidence="1 2">
    <name type="scientific">Candidatus Jorgensenbacteria bacterium CG10_big_fil_rev_8_21_14_0_10_54_38</name>
    <dbReference type="NCBI Taxonomy" id="1974593"/>
    <lineage>
        <taxon>Bacteria</taxon>
        <taxon>Candidatus Joergenseniibacteriota</taxon>
    </lineage>
</organism>
<dbReference type="GO" id="GO:0016787">
    <property type="term" value="F:hydrolase activity"/>
    <property type="evidence" value="ECO:0007669"/>
    <property type="project" value="InterPro"/>
</dbReference>
<sequence length="203" mass="23241">MKRQIVVIHGGTSFKTYEDYISYLENKEISIEKLRPRQEWKDTLATELGDDYEVLTPRMPNGTNARYDEWKLWFNKIAEILNDEVVLIGHSLGGIFLARYLSENTFPKKIIATILIAPPFDDADGADGKESLIDFALPSSLTKFTGQSGKIYLVHSKDDPVVPFTQLKKYQQALPNAETVVFENREHFNQETFPEIIELIKSI</sequence>
<dbReference type="InterPro" id="IPR010662">
    <property type="entry name" value="RBBP9/YdeN"/>
</dbReference>
<protein>
    <recommendedName>
        <fullName evidence="3">AB hydrolase-1 domain-containing protein</fullName>
    </recommendedName>
</protein>
<dbReference type="Proteomes" id="UP000229530">
    <property type="component" value="Unassembled WGS sequence"/>
</dbReference>
<accession>A0A2M6WFS1</accession>
<comment type="caution">
    <text evidence="1">The sequence shown here is derived from an EMBL/GenBank/DDBJ whole genome shotgun (WGS) entry which is preliminary data.</text>
</comment>
<evidence type="ECO:0000313" key="1">
    <source>
        <dbReference type="EMBL" id="PIT91641.1"/>
    </source>
</evidence>
<evidence type="ECO:0008006" key="3">
    <source>
        <dbReference type="Google" id="ProtNLM"/>
    </source>
</evidence>
<dbReference type="EMBL" id="PFBE01000032">
    <property type="protein sequence ID" value="PIT91641.1"/>
    <property type="molecule type" value="Genomic_DNA"/>
</dbReference>